<reference evidence="2 3" key="1">
    <citation type="submission" date="2019-02" db="EMBL/GenBank/DDBJ databases">
        <title>Genome sequencing of the rare red list fungi Bondarzewia mesenterica.</title>
        <authorList>
            <person name="Buettner E."/>
            <person name="Kellner H."/>
        </authorList>
    </citation>
    <scope>NUCLEOTIDE SEQUENCE [LARGE SCALE GENOMIC DNA]</scope>
    <source>
        <strain evidence="2 3">DSM 108281</strain>
    </source>
</reference>
<evidence type="ECO:0000313" key="2">
    <source>
        <dbReference type="EMBL" id="THH16260.1"/>
    </source>
</evidence>
<evidence type="ECO:0000313" key="3">
    <source>
        <dbReference type="Proteomes" id="UP000310158"/>
    </source>
</evidence>
<accession>A0A4S4M0L5</accession>
<dbReference type="Proteomes" id="UP000310158">
    <property type="component" value="Unassembled WGS sequence"/>
</dbReference>
<feature type="compositionally biased region" description="Polar residues" evidence="1">
    <location>
        <begin position="97"/>
        <end position="109"/>
    </location>
</feature>
<evidence type="ECO:0000256" key="1">
    <source>
        <dbReference type="SAM" id="MobiDB-lite"/>
    </source>
</evidence>
<gene>
    <name evidence="2" type="ORF">EW146_g4348</name>
</gene>
<name>A0A4S4M0L5_9AGAM</name>
<keyword evidence="3" id="KW-1185">Reference proteome</keyword>
<feature type="region of interest" description="Disordered" evidence="1">
    <location>
        <begin position="87"/>
        <end position="168"/>
    </location>
</feature>
<organism evidence="2 3">
    <name type="scientific">Bondarzewia mesenterica</name>
    <dbReference type="NCBI Taxonomy" id="1095465"/>
    <lineage>
        <taxon>Eukaryota</taxon>
        <taxon>Fungi</taxon>
        <taxon>Dikarya</taxon>
        <taxon>Basidiomycota</taxon>
        <taxon>Agaricomycotina</taxon>
        <taxon>Agaricomycetes</taxon>
        <taxon>Russulales</taxon>
        <taxon>Bondarzewiaceae</taxon>
        <taxon>Bondarzewia</taxon>
    </lineage>
</organism>
<sequence length="289" mass="31681">MCKTSSRAICSKNSLLAAKRENELPQTRPNKLSAIAHKASQAMARTPDSDADLGADIDLYEAAAIYVQAYRRCKGLIISTDSSLAGALGDEPLARRPSNTAWDRSISSSAEKKSPMKRIAHEDSDDLPEGEGCSNEGDDDDHSPSLKRRRVNDTKLAKADKGGSPIASHQMEGEALLATNDTLQDGSLEVFFLEPLPMPGIVPSSLQGPSHRPFVNNVKRDPCIRYWSNATGEWTAERERRWRIAEIQCVLPMVLCIQVVERWRADEGGGGWKMRGKVHVGTAREDGEA</sequence>
<dbReference type="AlphaFoldDB" id="A0A4S4M0L5"/>
<feature type="compositionally biased region" description="Basic and acidic residues" evidence="1">
    <location>
        <begin position="110"/>
        <end position="122"/>
    </location>
</feature>
<proteinExistence type="predicted"/>
<protein>
    <submittedName>
        <fullName evidence="2">Uncharacterized protein</fullName>
    </submittedName>
</protein>
<comment type="caution">
    <text evidence="2">The sequence shown here is derived from an EMBL/GenBank/DDBJ whole genome shotgun (WGS) entry which is preliminary data.</text>
</comment>
<dbReference type="EMBL" id="SGPL01000166">
    <property type="protein sequence ID" value="THH16260.1"/>
    <property type="molecule type" value="Genomic_DNA"/>
</dbReference>
<feature type="compositionally biased region" description="Basic and acidic residues" evidence="1">
    <location>
        <begin position="151"/>
        <end position="161"/>
    </location>
</feature>